<reference evidence="2" key="1">
    <citation type="submission" date="2019-09" db="EMBL/GenBank/DDBJ databases">
        <title>Distinct polysaccharide growth profiles of human intestinal Prevotella copri isolates.</title>
        <authorList>
            <person name="Fehlner-Peach H."/>
            <person name="Magnabosco C."/>
            <person name="Raghavan V."/>
            <person name="Scher J.U."/>
            <person name="Tett A."/>
            <person name="Cox L.M."/>
            <person name="Gottsegen C."/>
            <person name="Watters A."/>
            <person name="Wiltshire- Gordon J.D."/>
            <person name="Segata N."/>
            <person name="Bonneau R."/>
            <person name="Littman D.R."/>
        </authorList>
    </citation>
    <scope>NUCLEOTIDE SEQUENCE [LARGE SCALE GENOMIC DNA]</scope>
    <source>
        <strain evidence="2">iP54</strain>
    </source>
</reference>
<name>A0A646HPU7_9BACT</name>
<protein>
    <submittedName>
        <fullName evidence="1">Uncharacterized protein</fullName>
    </submittedName>
</protein>
<dbReference type="Proteomes" id="UP000420635">
    <property type="component" value="Unassembled WGS sequence"/>
</dbReference>
<dbReference type="EMBL" id="VZBQ01000011">
    <property type="protein sequence ID" value="MQN88533.1"/>
    <property type="molecule type" value="Genomic_DNA"/>
</dbReference>
<evidence type="ECO:0000313" key="1">
    <source>
        <dbReference type="EMBL" id="MQN88533.1"/>
    </source>
</evidence>
<sequence>MTKKLFILLAAVSLMWGCCPCRNLTTETDRQDSTRVEVRTQTILVPDTVFLEIPSQTAERTTRDSVSHLENEYATSDARINPDGSLFHDLRTKPQKKAIETDKKIEKRDSVVYRDRYLKVKEKVSVPRDLTKFQKCEIFGFWFLLAIFALVVYLKRLQKQ</sequence>
<organism evidence="1 2">
    <name type="scientific">Segatella copri</name>
    <dbReference type="NCBI Taxonomy" id="165179"/>
    <lineage>
        <taxon>Bacteria</taxon>
        <taxon>Pseudomonadati</taxon>
        <taxon>Bacteroidota</taxon>
        <taxon>Bacteroidia</taxon>
        <taxon>Bacteroidales</taxon>
        <taxon>Prevotellaceae</taxon>
        <taxon>Segatella</taxon>
    </lineage>
</organism>
<dbReference type="AlphaFoldDB" id="A0A646HPU7"/>
<comment type="caution">
    <text evidence="1">The sequence shown here is derived from an EMBL/GenBank/DDBJ whole genome shotgun (WGS) entry which is preliminary data.</text>
</comment>
<evidence type="ECO:0000313" key="2">
    <source>
        <dbReference type="Proteomes" id="UP000420635"/>
    </source>
</evidence>
<accession>A0A646HPU7</accession>
<proteinExistence type="predicted"/>
<dbReference type="RefSeq" id="WP_153114131.1">
    <property type="nucleotide sequence ID" value="NZ_VZAS01000183.1"/>
</dbReference>
<gene>
    <name evidence="1" type="ORF">F7D59_01265</name>
</gene>